<sequence>MKRIASLFLLALTLNAGAQKQSAKAPSKPTPKRSPSAVASGAGGYEIKVTLKPFKNQWVYLGHYYGKTLPIIDSVKLNERSEGTFKGAKALGGGIYLVGYPDRARNFEILIDKNQRFAILADTATLPAGIAFSGSPENETFHAYQNAMSAFGREADSLVRLRSAYPADSAALSRRLEAINGEVQAYRTRLMTGEPASLMAALLKAMKDPESPIKAPKTKDDSLYNYRFYKNHYFDGIAFYDERLSRTPFFESKVDRYFEQLVYPSADSVNREIDNIMAFAQINKEMEKFFLLKFVNRYLNMKYMWEDKVFIHLYEKYFRDKDYEWISDKGRKIIQDRAYSLYGSILGDPASDIELPDSSGKKTRLYDVKAPLTLLVIWDPTCSHCKETLPKIDTMYTTKWRAQGVKIFAMAKETEGTRKDWTDFIVKKNLKGWTHVYYSKEAEKERVANNIPSYSQLFDVQSFPTIFLLDEEKRIKAKKISEKQADEIIDQLLKEKKNPASK</sequence>
<accession>A0A4R4DWK1</accession>
<gene>
    <name evidence="4" type="ORF">E0486_17835</name>
</gene>
<dbReference type="InterPro" id="IPR000866">
    <property type="entry name" value="AhpC/TSA"/>
</dbReference>
<protein>
    <submittedName>
        <fullName evidence="4">DUF5106 domain-containing protein</fullName>
    </submittedName>
</protein>
<dbReference type="GO" id="GO:0016491">
    <property type="term" value="F:oxidoreductase activity"/>
    <property type="evidence" value="ECO:0007669"/>
    <property type="project" value="InterPro"/>
</dbReference>
<keyword evidence="5" id="KW-1185">Reference proteome</keyword>
<keyword evidence="2" id="KW-0732">Signal</keyword>
<evidence type="ECO:0000256" key="2">
    <source>
        <dbReference type="SAM" id="SignalP"/>
    </source>
</evidence>
<dbReference type="GO" id="GO:0016209">
    <property type="term" value="F:antioxidant activity"/>
    <property type="evidence" value="ECO:0007669"/>
    <property type="project" value="InterPro"/>
</dbReference>
<dbReference type="EMBL" id="SKFH01000054">
    <property type="protein sequence ID" value="TCZ65115.1"/>
    <property type="molecule type" value="Genomic_DNA"/>
</dbReference>
<feature type="chain" id="PRO_5020596659" evidence="2">
    <location>
        <begin position="19"/>
        <end position="502"/>
    </location>
</feature>
<dbReference type="AlphaFoldDB" id="A0A4R4DWK1"/>
<dbReference type="Pfam" id="PF17127">
    <property type="entry name" value="DUF5106"/>
    <property type="match status" value="1"/>
</dbReference>
<evidence type="ECO:0000313" key="5">
    <source>
        <dbReference type="Proteomes" id="UP000295164"/>
    </source>
</evidence>
<dbReference type="InterPro" id="IPR036249">
    <property type="entry name" value="Thioredoxin-like_sf"/>
</dbReference>
<dbReference type="Proteomes" id="UP000295164">
    <property type="component" value="Unassembled WGS sequence"/>
</dbReference>
<dbReference type="InterPro" id="IPR013766">
    <property type="entry name" value="Thioredoxin_domain"/>
</dbReference>
<dbReference type="InterPro" id="IPR033395">
    <property type="entry name" value="DUF5106"/>
</dbReference>
<proteinExistence type="predicted"/>
<dbReference type="OrthoDB" id="6399635at2"/>
<evidence type="ECO:0000256" key="1">
    <source>
        <dbReference type="SAM" id="MobiDB-lite"/>
    </source>
</evidence>
<comment type="caution">
    <text evidence="4">The sequence shown here is derived from an EMBL/GenBank/DDBJ whole genome shotgun (WGS) entry which is preliminary data.</text>
</comment>
<organism evidence="4 5">
    <name type="scientific">Flaviaesturariibacter aridisoli</name>
    <dbReference type="NCBI Taxonomy" id="2545761"/>
    <lineage>
        <taxon>Bacteria</taxon>
        <taxon>Pseudomonadati</taxon>
        <taxon>Bacteroidota</taxon>
        <taxon>Chitinophagia</taxon>
        <taxon>Chitinophagales</taxon>
        <taxon>Chitinophagaceae</taxon>
        <taxon>Flaviaestuariibacter</taxon>
    </lineage>
</organism>
<feature type="domain" description="Thioredoxin" evidence="3">
    <location>
        <begin position="344"/>
        <end position="498"/>
    </location>
</feature>
<dbReference type="RefSeq" id="WP_131854299.1">
    <property type="nucleotide sequence ID" value="NZ_SKFH01000054.1"/>
</dbReference>
<dbReference type="SUPFAM" id="SSF52833">
    <property type="entry name" value="Thioredoxin-like"/>
    <property type="match status" value="1"/>
</dbReference>
<name>A0A4R4DWK1_9BACT</name>
<evidence type="ECO:0000313" key="4">
    <source>
        <dbReference type="EMBL" id="TCZ65115.1"/>
    </source>
</evidence>
<feature type="region of interest" description="Disordered" evidence="1">
    <location>
        <begin position="21"/>
        <end position="40"/>
    </location>
</feature>
<dbReference type="PROSITE" id="PS51352">
    <property type="entry name" value="THIOREDOXIN_2"/>
    <property type="match status" value="1"/>
</dbReference>
<evidence type="ECO:0000259" key="3">
    <source>
        <dbReference type="PROSITE" id="PS51352"/>
    </source>
</evidence>
<dbReference type="Pfam" id="PF00578">
    <property type="entry name" value="AhpC-TSA"/>
    <property type="match status" value="1"/>
</dbReference>
<reference evidence="4 5" key="1">
    <citation type="submission" date="2019-03" db="EMBL/GenBank/DDBJ databases">
        <authorList>
            <person name="Kim M.K.M."/>
        </authorList>
    </citation>
    <scope>NUCLEOTIDE SEQUENCE [LARGE SCALE GENOMIC DNA]</scope>
    <source>
        <strain evidence="4 5">17J68-15</strain>
    </source>
</reference>
<dbReference type="Gene3D" id="3.40.30.10">
    <property type="entry name" value="Glutaredoxin"/>
    <property type="match status" value="1"/>
</dbReference>
<feature type="signal peptide" evidence="2">
    <location>
        <begin position="1"/>
        <end position="18"/>
    </location>
</feature>